<proteinExistence type="predicted"/>
<dbReference type="SMART" id="SM00862">
    <property type="entry name" value="Trans_reg_C"/>
    <property type="match status" value="1"/>
</dbReference>
<organism evidence="4 5">
    <name type="scientific">Novosphingobium bradum</name>
    <dbReference type="NCBI Taxonomy" id="1737444"/>
    <lineage>
        <taxon>Bacteria</taxon>
        <taxon>Pseudomonadati</taxon>
        <taxon>Pseudomonadota</taxon>
        <taxon>Alphaproteobacteria</taxon>
        <taxon>Sphingomonadales</taxon>
        <taxon>Sphingomonadaceae</taxon>
        <taxon>Novosphingobium</taxon>
    </lineage>
</organism>
<dbReference type="InterPro" id="IPR036388">
    <property type="entry name" value="WH-like_DNA-bd_sf"/>
</dbReference>
<evidence type="ECO:0000256" key="1">
    <source>
        <dbReference type="ARBA" id="ARBA00023125"/>
    </source>
</evidence>
<dbReference type="Gene3D" id="1.10.10.10">
    <property type="entry name" value="Winged helix-like DNA-binding domain superfamily/Winged helix DNA-binding domain"/>
    <property type="match status" value="1"/>
</dbReference>
<evidence type="ECO:0000313" key="5">
    <source>
        <dbReference type="Proteomes" id="UP001595604"/>
    </source>
</evidence>
<evidence type="ECO:0000313" key="4">
    <source>
        <dbReference type="EMBL" id="MFC3173999.1"/>
    </source>
</evidence>
<dbReference type="InterPro" id="IPR016032">
    <property type="entry name" value="Sig_transdc_resp-reg_C-effctor"/>
</dbReference>
<dbReference type="PROSITE" id="PS51755">
    <property type="entry name" value="OMPR_PHOB"/>
    <property type="match status" value="1"/>
</dbReference>
<dbReference type="SUPFAM" id="SSF46894">
    <property type="entry name" value="C-terminal effector domain of the bipartite response regulators"/>
    <property type="match status" value="1"/>
</dbReference>
<keyword evidence="1 2" id="KW-0238">DNA-binding</keyword>
<dbReference type="InterPro" id="IPR001867">
    <property type="entry name" value="OmpR/PhoB-type_DNA-bd"/>
</dbReference>
<dbReference type="EMBL" id="JBHRTQ010000007">
    <property type="protein sequence ID" value="MFC3173999.1"/>
    <property type="molecule type" value="Genomic_DNA"/>
</dbReference>
<name>A0ABV7IQV4_9SPHN</name>
<keyword evidence="5" id="KW-1185">Reference proteome</keyword>
<dbReference type="Pfam" id="PF00486">
    <property type="entry name" value="Trans_reg_C"/>
    <property type="match status" value="1"/>
</dbReference>
<feature type="domain" description="OmpR/PhoB-type" evidence="3">
    <location>
        <begin position="118"/>
        <end position="222"/>
    </location>
</feature>
<evidence type="ECO:0000259" key="3">
    <source>
        <dbReference type="PROSITE" id="PS51755"/>
    </source>
</evidence>
<evidence type="ECO:0000256" key="2">
    <source>
        <dbReference type="PROSITE-ProRule" id="PRU01091"/>
    </source>
</evidence>
<dbReference type="Proteomes" id="UP001595604">
    <property type="component" value="Unassembled WGS sequence"/>
</dbReference>
<reference evidence="5" key="1">
    <citation type="journal article" date="2019" name="Int. J. Syst. Evol. Microbiol.">
        <title>The Global Catalogue of Microorganisms (GCM) 10K type strain sequencing project: providing services to taxonomists for standard genome sequencing and annotation.</title>
        <authorList>
            <consortium name="The Broad Institute Genomics Platform"/>
            <consortium name="The Broad Institute Genome Sequencing Center for Infectious Disease"/>
            <person name="Wu L."/>
            <person name="Ma J."/>
        </authorList>
    </citation>
    <scope>NUCLEOTIDE SEQUENCE [LARGE SCALE GENOMIC DNA]</scope>
    <source>
        <strain evidence="5">KCTC 42984</strain>
    </source>
</reference>
<sequence length="228" mass="24840">MASPGPVQSRAILGPVRLIGLRDAAYAERLAWLDQWIEADAVLPFENENLRMISQADRSFSILVLHGDDTRRMARILRDWRSLLPGKLLVACLSASTPDERADLLRSGGDFVFDISTPGPLAFAALTAGLRRRLAASAPAGAPADAVSLDAPLTRAEVAILEVLHENDGQTVPYGQILDRLGKSGTSEAVKCLQVQIQRLRRKIRSGASIENAKSQGYRGEFDRPRFA</sequence>
<comment type="caution">
    <text evidence="4">The sequence shown here is derived from an EMBL/GenBank/DDBJ whole genome shotgun (WGS) entry which is preliminary data.</text>
</comment>
<accession>A0ABV7IQV4</accession>
<protein>
    <submittedName>
        <fullName evidence="4">Winged helix-turn-helix domain-containing protein</fullName>
    </submittedName>
</protein>
<feature type="DNA-binding region" description="OmpR/PhoB-type" evidence="2">
    <location>
        <begin position="118"/>
        <end position="222"/>
    </location>
</feature>
<gene>
    <name evidence="4" type="ORF">ACFOD9_07045</name>
</gene>